<name>A0A1R3K6K5_9ROSI</name>
<dbReference type="Pfam" id="PF00133">
    <property type="entry name" value="tRNA-synt_1"/>
    <property type="match status" value="1"/>
</dbReference>
<dbReference type="PANTHER" id="PTHR42780:SF1">
    <property type="entry name" value="ISOLEUCINE--TRNA LIGASE, CYTOPLASMIC"/>
    <property type="match status" value="1"/>
</dbReference>
<dbReference type="InterPro" id="IPR014729">
    <property type="entry name" value="Rossmann-like_a/b/a_fold"/>
</dbReference>
<dbReference type="EMBL" id="AWUE01014589">
    <property type="protein sequence ID" value="OMP02733.1"/>
    <property type="molecule type" value="Genomic_DNA"/>
</dbReference>
<evidence type="ECO:0000256" key="3">
    <source>
        <dbReference type="ARBA" id="ARBA00022840"/>
    </source>
</evidence>
<dbReference type="InterPro" id="IPR002300">
    <property type="entry name" value="aa-tRNA-synth_Ia"/>
</dbReference>
<keyword evidence="8" id="KW-1185">Reference proteome</keyword>
<dbReference type="InterPro" id="IPR023586">
    <property type="entry name" value="Ile-tRNA-ligase_type2"/>
</dbReference>
<keyword evidence="2" id="KW-0547">Nucleotide-binding</keyword>
<evidence type="ECO:0000259" key="6">
    <source>
        <dbReference type="Pfam" id="PF00133"/>
    </source>
</evidence>
<dbReference type="AlphaFoldDB" id="A0A1R3K6K5"/>
<keyword evidence="3" id="KW-0067">ATP-binding</keyword>
<dbReference type="GO" id="GO:0004822">
    <property type="term" value="F:isoleucine-tRNA ligase activity"/>
    <property type="evidence" value="ECO:0007669"/>
    <property type="project" value="InterPro"/>
</dbReference>
<evidence type="ECO:0000256" key="4">
    <source>
        <dbReference type="ARBA" id="ARBA00022917"/>
    </source>
</evidence>
<dbReference type="OrthoDB" id="1737731at2759"/>
<protein>
    <submittedName>
        <fullName evidence="7">Aminoacyl-tRNA synthetase, class Ia</fullName>
    </submittedName>
</protein>
<keyword evidence="4" id="KW-0648">Protein biosynthesis</keyword>
<reference evidence="8" key="1">
    <citation type="submission" date="2013-09" db="EMBL/GenBank/DDBJ databases">
        <title>Corchorus olitorius genome sequencing.</title>
        <authorList>
            <person name="Alam M."/>
            <person name="Haque M.S."/>
            <person name="Islam M.S."/>
            <person name="Emdad E.M."/>
            <person name="Islam M.M."/>
            <person name="Ahmed B."/>
            <person name="Halim A."/>
            <person name="Hossen Q.M.M."/>
            <person name="Hossain M.Z."/>
            <person name="Ahmed R."/>
            <person name="Khan M.M."/>
            <person name="Islam R."/>
            <person name="Rashid M.M."/>
            <person name="Khan S.A."/>
            <person name="Rahman M.S."/>
            <person name="Alam M."/>
            <person name="Yahiya A.S."/>
            <person name="Khan M.S."/>
            <person name="Azam M.S."/>
            <person name="Haque T."/>
            <person name="Lashkar M.Z.H."/>
            <person name="Akhand A.I."/>
            <person name="Morshed G."/>
            <person name="Roy S."/>
            <person name="Uddin K.S."/>
            <person name="Rabeya T."/>
            <person name="Hossain A.S."/>
            <person name="Chowdhury A."/>
            <person name="Snigdha A.R."/>
            <person name="Mortoza M.S."/>
            <person name="Matin S.A."/>
            <person name="Hoque S.M.E."/>
            <person name="Islam M.K."/>
            <person name="Roy D.K."/>
            <person name="Haider R."/>
            <person name="Moosa M.M."/>
            <person name="Elias S.M."/>
            <person name="Hasan A.M."/>
            <person name="Jahan S."/>
            <person name="Shafiuddin M."/>
            <person name="Mahmood N."/>
            <person name="Shommy N.S."/>
        </authorList>
    </citation>
    <scope>NUCLEOTIDE SEQUENCE [LARGE SCALE GENOMIC DNA]</scope>
    <source>
        <strain evidence="8">cv. O-4</strain>
    </source>
</reference>
<evidence type="ECO:0000256" key="2">
    <source>
        <dbReference type="ARBA" id="ARBA00022741"/>
    </source>
</evidence>
<dbReference type="SUPFAM" id="SSF52374">
    <property type="entry name" value="Nucleotidylyl transferase"/>
    <property type="match status" value="1"/>
</dbReference>
<dbReference type="Proteomes" id="UP000187203">
    <property type="component" value="Unassembled WGS sequence"/>
</dbReference>
<keyword evidence="1" id="KW-0436">Ligase</keyword>
<keyword evidence="5" id="KW-0030">Aminoacyl-tRNA synthetase</keyword>
<dbReference type="Gene3D" id="3.40.50.620">
    <property type="entry name" value="HUPs"/>
    <property type="match status" value="1"/>
</dbReference>
<dbReference type="STRING" id="93759.A0A1R3K6K5"/>
<evidence type="ECO:0000256" key="5">
    <source>
        <dbReference type="ARBA" id="ARBA00023146"/>
    </source>
</evidence>
<dbReference type="GO" id="GO:0005524">
    <property type="term" value="F:ATP binding"/>
    <property type="evidence" value="ECO:0007669"/>
    <property type="project" value="UniProtKB-KW"/>
</dbReference>
<organism evidence="7 8">
    <name type="scientific">Corchorus olitorius</name>
    <dbReference type="NCBI Taxonomy" id="93759"/>
    <lineage>
        <taxon>Eukaryota</taxon>
        <taxon>Viridiplantae</taxon>
        <taxon>Streptophyta</taxon>
        <taxon>Embryophyta</taxon>
        <taxon>Tracheophyta</taxon>
        <taxon>Spermatophyta</taxon>
        <taxon>Magnoliopsida</taxon>
        <taxon>eudicotyledons</taxon>
        <taxon>Gunneridae</taxon>
        <taxon>Pentapetalae</taxon>
        <taxon>rosids</taxon>
        <taxon>malvids</taxon>
        <taxon>Malvales</taxon>
        <taxon>Malvaceae</taxon>
        <taxon>Grewioideae</taxon>
        <taxon>Apeibeae</taxon>
        <taxon>Corchorus</taxon>
    </lineage>
</organism>
<dbReference type="GO" id="GO:0006428">
    <property type="term" value="P:isoleucyl-tRNA aminoacylation"/>
    <property type="evidence" value="ECO:0007669"/>
    <property type="project" value="TreeGrafter"/>
</dbReference>
<evidence type="ECO:0000313" key="7">
    <source>
        <dbReference type="EMBL" id="OMP02733.1"/>
    </source>
</evidence>
<evidence type="ECO:0000313" key="8">
    <source>
        <dbReference type="Proteomes" id="UP000187203"/>
    </source>
</evidence>
<gene>
    <name evidence="7" type="ORF">COLO4_10865</name>
</gene>
<accession>A0A1R3K6K5</accession>
<evidence type="ECO:0000256" key="1">
    <source>
        <dbReference type="ARBA" id="ARBA00022598"/>
    </source>
</evidence>
<proteinExistence type="predicted"/>
<comment type="caution">
    <text evidence="7">The sequence shown here is derived from an EMBL/GenBank/DDBJ whole genome shotgun (WGS) entry which is preliminary data.</text>
</comment>
<feature type="domain" description="Aminoacyl-tRNA synthetase class Ia" evidence="6">
    <location>
        <begin position="18"/>
        <end position="99"/>
    </location>
</feature>
<sequence length="105" mass="12280">MIMVANFSGRYVKDADKDIIEAVKFSSGDLVLNLWLWMTNLKQKGRLVKLGTFTHSYPCCWISDTPLIYRVVPSWFVRVEQLKEQSLENDKLTYWVPDYVKFTGP</sequence>
<dbReference type="PANTHER" id="PTHR42780">
    <property type="entry name" value="SOLEUCYL-TRNA SYNTHETASE"/>
    <property type="match status" value="1"/>
</dbReference>